<evidence type="ECO:0000256" key="7">
    <source>
        <dbReference type="SAM" id="Phobius"/>
    </source>
</evidence>
<feature type="transmembrane region" description="Helical" evidence="7">
    <location>
        <begin position="68"/>
        <end position="90"/>
    </location>
</feature>
<feature type="transmembrane region" description="Helical" evidence="7">
    <location>
        <begin position="236"/>
        <end position="254"/>
    </location>
</feature>
<evidence type="ECO:0000313" key="9">
    <source>
        <dbReference type="Proteomes" id="UP000253759"/>
    </source>
</evidence>
<dbReference type="PANTHER" id="PTHR30238">
    <property type="entry name" value="MEMBRANE BOUND PREDICTED REDOX MODULATOR"/>
    <property type="match status" value="1"/>
</dbReference>
<evidence type="ECO:0000256" key="1">
    <source>
        <dbReference type="ARBA" id="ARBA00004141"/>
    </source>
</evidence>
<comment type="caution">
    <text evidence="8">The sequence shown here is derived from an EMBL/GenBank/DDBJ whole genome shotgun (WGS) entry which is preliminary data.</text>
</comment>
<dbReference type="AlphaFoldDB" id="A0A369W774"/>
<evidence type="ECO:0000256" key="4">
    <source>
        <dbReference type="ARBA" id="ARBA00022989"/>
    </source>
</evidence>
<feature type="region of interest" description="Disordered" evidence="6">
    <location>
        <begin position="301"/>
        <end position="364"/>
    </location>
</feature>
<proteinExistence type="inferred from homology"/>
<accession>A0A369W774</accession>
<keyword evidence="9" id="KW-1185">Reference proteome</keyword>
<comment type="subcellular location">
    <subcellularLocation>
        <location evidence="1">Membrane</location>
        <topology evidence="1">Multi-pass membrane protein</topology>
    </subcellularLocation>
</comment>
<feature type="transmembrane region" description="Helical" evidence="7">
    <location>
        <begin position="179"/>
        <end position="198"/>
    </location>
</feature>
<protein>
    <recommendedName>
        <fullName evidence="10">TerC family protein</fullName>
    </recommendedName>
</protein>
<dbReference type="EMBL" id="QQNH01000004">
    <property type="protein sequence ID" value="RDE09839.1"/>
    <property type="molecule type" value="Genomic_DNA"/>
</dbReference>
<sequence>MFMADHGGAGAGARLQLRGHDMLDVFAQPAFWTSLVLLVGMEVVLSADNFVFIAAMAAKIPSEHRRKVLRVALALAALFRLLLLFGVVWVMGLQRTAFAIAGWAPSWRELVLLAGGLFLIYKAVIELYLLIEPAPAAPVEPMRISESLTIGVLQIVLINAVFSVDSIITAIGLTPYVEAMAIAVVVSVGFLYFAASRLGDIIAAHPSVKALALGFLLVVGMALVADGLGFSVMRPYFYGAMIFAILVLAAAKLVRSILGTKRVVEAANGGQIEPRFDPAPVFVPVEPAFEDPVPAPEIAEELHPEPREEDAPLPTVDVDADEPDQPDRDDETLGGQERAVPKSPTKRSGRRNRVMRPRTGRRRE</sequence>
<feature type="compositionally biased region" description="Basic and acidic residues" evidence="6">
    <location>
        <begin position="301"/>
        <end position="310"/>
    </location>
</feature>
<name>A0A369W774_9HYPH</name>
<evidence type="ECO:0000256" key="2">
    <source>
        <dbReference type="ARBA" id="ARBA00007511"/>
    </source>
</evidence>
<dbReference type="GO" id="GO:0016020">
    <property type="term" value="C:membrane"/>
    <property type="evidence" value="ECO:0007669"/>
    <property type="project" value="UniProtKB-SubCell"/>
</dbReference>
<evidence type="ECO:0000256" key="5">
    <source>
        <dbReference type="ARBA" id="ARBA00023136"/>
    </source>
</evidence>
<feature type="transmembrane region" description="Helical" evidence="7">
    <location>
        <begin position="30"/>
        <end position="56"/>
    </location>
</feature>
<gene>
    <name evidence="8" type="ORF">DVH29_04705</name>
</gene>
<keyword evidence="4 7" id="KW-1133">Transmembrane helix</keyword>
<feature type="compositionally biased region" description="Basic residues" evidence="6">
    <location>
        <begin position="344"/>
        <end position="364"/>
    </location>
</feature>
<keyword evidence="5 7" id="KW-0472">Membrane</keyword>
<feature type="transmembrane region" description="Helical" evidence="7">
    <location>
        <begin position="152"/>
        <end position="173"/>
    </location>
</feature>
<feature type="compositionally biased region" description="Acidic residues" evidence="6">
    <location>
        <begin position="318"/>
        <end position="332"/>
    </location>
</feature>
<keyword evidence="3 7" id="KW-0812">Transmembrane</keyword>
<reference evidence="9" key="1">
    <citation type="submission" date="2018-07" db="EMBL/GenBank/DDBJ databases">
        <authorList>
            <person name="Liu B.-T."/>
            <person name="Du Z."/>
        </authorList>
    </citation>
    <scope>NUCLEOTIDE SEQUENCE [LARGE SCALE GENOMIC DNA]</scope>
    <source>
        <strain evidence="9">XYN52</strain>
    </source>
</reference>
<evidence type="ECO:0000313" key="8">
    <source>
        <dbReference type="EMBL" id="RDE09839.1"/>
    </source>
</evidence>
<feature type="transmembrane region" description="Helical" evidence="7">
    <location>
        <begin position="110"/>
        <end position="131"/>
    </location>
</feature>
<dbReference type="PANTHER" id="PTHR30238:SF4">
    <property type="entry name" value="SLL1022 PROTEIN"/>
    <property type="match status" value="1"/>
</dbReference>
<evidence type="ECO:0008006" key="10">
    <source>
        <dbReference type="Google" id="ProtNLM"/>
    </source>
</evidence>
<evidence type="ECO:0000256" key="6">
    <source>
        <dbReference type="SAM" id="MobiDB-lite"/>
    </source>
</evidence>
<evidence type="ECO:0000256" key="3">
    <source>
        <dbReference type="ARBA" id="ARBA00022692"/>
    </source>
</evidence>
<feature type="transmembrane region" description="Helical" evidence="7">
    <location>
        <begin position="210"/>
        <end position="230"/>
    </location>
</feature>
<dbReference type="Pfam" id="PF03741">
    <property type="entry name" value="TerC"/>
    <property type="match status" value="1"/>
</dbReference>
<organism evidence="8 9">
    <name type="scientific">Pelagibacterium lacus</name>
    <dbReference type="NCBI Taxonomy" id="2282655"/>
    <lineage>
        <taxon>Bacteria</taxon>
        <taxon>Pseudomonadati</taxon>
        <taxon>Pseudomonadota</taxon>
        <taxon>Alphaproteobacteria</taxon>
        <taxon>Hyphomicrobiales</taxon>
        <taxon>Devosiaceae</taxon>
        <taxon>Pelagibacterium</taxon>
    </lineage>
</organism>
<dbReference type="InterPro" id="IPR005496">
    <property type="entry name" value="Integral_membrane_TerC"/>
</dbReference>
<comment type="similarity">
    <text evidence="2">Belongs to the TerC family.</text>
</comment>
<dbReference type="Proteomes" id="UP000253759">
    <property type="component" value="Unassembled WGS sequence"/>
</dbReference>